<dbReference type="OrthoDB" id="9992840at2"/>
<keyword evidence="2" id="KW-1133">Transmembrane helix</keyword>
<name>A0A1I2C0M4_9BURK</name>
<keyword evidence="4" id="KW-1185">Reference proteome</keyword>
<dbReference type="STRING" id="1177982.SAMN04489711_103306"/>
<dbReference type="AlphaFoldDB" id="A0A1I2C0M4"/>
<feature type="region of interest" description="Disordered" evidence="1">
    <location>
        <begin position="1"/>
        <end position="30"/>
    </location>
</feature>
<organism evidence="3 4">
    <name type="scientific">Paracidovorax wautersii</name>
    <dbReference type="NCBI Taxonomy" id="1177982"/>
    <lineage>
        <taxon>Bacteria</taxon>
        <taxon>Pseudomonadati</taxon>
        <taxon>Pseudomonadota</taxon>
        <taxon>Betaproteobacteria</taxon>
        <taxon>Burkholderiales</taxon>
        <taxon>Comamonadaceae</taxon>
        <taxon>Paracidovorax</taxon>
    </lineage>
</organism>
<gene>
    <name evidence="3" type="ORF">SAMN04489711_103306</name>
</gene>
<keyword evidence="2" id="KW-0812">Transmembrane</keyword>
<evidence type="ECO:0000313" key="4">
    <source>
        <dbReference type="Proteomes" id="UP000199119"/>
    </source>
</evidence>
<evidence type="ECO:0000256" key="2">
    <source>
        <dbReference type="SAM" id="Phobius"/>
    </source>
</evidence>
<proteinExistence type="predicted"/>
<evidence type="ECO:0000256" key="1">
    <source>
        <dbReference type="SAM" id="MobiDB-lite"/>
    </source>
</evidence>
<dbReference type="RefSeq" id="WP_092938702.1">
    <property type="nucleotide sequence ID" value="NZ_FONX01000003.1"/>
</dbReference>
<keyword evidence="2" id="KW-0472">Membrane</keyword>
<accession>A0A1I2C0M4</accession>
<protein>
    <submittedName>
        <fullName evidence="3">Uncharacterized protein</fullName>
    </submittedName>
</protein>
<feature type="transmembrane region" description="Helical" evidence="2">
    <location>
        <begin position="37"/>
        <end position="56"/>
    </location>
</feature>
<evidence type="ECO:0000313" key="3">
    <source>
        <dbReference type="EMBL" id="SFE61795.1"/>
    </source>
</evidence>
<feature type="region of interest" description="Disordered" evidence="1">
    <location>
        <begin position="66"/>
        <end position="85"/>
    </location>
</feature>
<dbReference type="Proteomes" id="UP000199119">
    <property type="component" value="Unassembled WGS sequence"/>
</dbReference>
<reference evidence="4" key="1">
    <citation type="submission" date="2016-10" db="EMBL/GenBank/DDBJ databases">
        <authorList>
            <person name="Varghese N."/>
            <person name="Submissions S."/>
        </authorList>
    </citation>
    <scope>NUCLEOTIDE SEQUENCE [LARGE SCALE GENOMIC DNA]</scope>
    <source>
        <strain evidence="4">DSM 27981</strain>
    </source>
</reference>
<sequence length="85" mass="8982">MVTPQHSPRDPAGSPHPAHVQAQEAEHARRRVPSVRIVLLALVAGLILASAVGYLLRDQIYDPAHSYGTESPHVVPPAGKAPASP</sequence>
<dbReference type="EMBL" id="FONX01000003">
    <property type="protein sequence ID" value="SFE61795.1"/>
    <property type="molecule type" value="Genomic_DNA"/>
</dbReference>